<proteinExistence type="predicted"/>
<comment type="caution">
    <text evidence="1">The sequence shown here is derived from an EMBL/GenBank/DDBJ whole genome shotgun (WGS) entry which is preliminary data.</text>
</comment>
<reference evidence="1 2" key="1">
    <citation type="journal article" date="2013" name="Genome Announc.">
        <title>Draft Genome Sequence of an Alphaproteobacterium, Caenispirillum salinarum AK4(T), Isolated from a Solar Saltern.</title>
        <authorList>
            <person name="Khatri I."/>
            <person name="Singh A."/>
            <person name="Korpole S."/>
            <person name="Pinnaka A.K."/>
            <person name="Subramanian S."/>
        </authorList>
    </citation>
    <scope>NUCLEOTIDE SEQUENCE [LARGE SCALE GENOMIC DNA]</scope>
    <source>
        <strain evidence="1 2">AK4</strain>
    </source>
</reference>
<dbReference type="Proteomes" id="UP000009881">
    <property type="component" value="Unassembled WGS sequence"/>
</dbReference>
<name>K9GXH2_9PROT</name>
<dbReference type="AlphaFoldDB" id="K9GXH2"/>
<accession>K9GXH2</accession>
<dbReference type="PIRSF" id="PIRSF028101">
    <property type="entry name" value="UCP028101"/>
    <property type="match status" value="1"/>
</dbReference>
<protein>
    <submittedName>
        <fullName evidence="1">Putative exported protein</fullName>
    </submittedName>
</protein>
<sequence>MPLSRRSLLTAGAVGAAGMMTAALPLRRLSAAEDRGLYLSANTGRDGGHRFSAFTADGTVVMDIAVPDRAHGCTLHPDGDTVAVFARRPGRFVVIASVAENRVLRTIDSVPGRHFYGHGTFSADGGLLYVTENAYDEEAAGIIGVYDATDGFRRIGEMNSGGIGPHDMRLMPDGRTLVVANGGIRTHPDMARVKLNLDTMDPSLTYLDASDGRVLEQARQPEALNLNSMRHLAVTPQGRVLCVQQWQGPADRTPPLVAMHERGADLSLLAAPDAVQGRMRNYCGSATVDPSGSIAAVSAPRGGLVTFWDLEAKGFLGSTDVADGCGVAPAPKGAGFVITSGAGGAWRWESGGAAALPAMPDDRRWDNHLTLRG</sequence>
<dbReference type="InterPro" id="IPR011044">
    <property type="entry name" value="Quino_amine_DH_bsu"/>
</dbReference>
<dbReference type="InterPro" id="IPR015943">
    <property type="entry name" value="WD40/YVTN_repeat-like_dom_sf"/>
</dbReference>
<dbReference type="InterPro" id="IPR006311">
    <property type="entry name" value="TAT_signal"/>
</dbReference>
<dbReference type="RefSeq" id="WP_009540960.1">
    <property type="nucleotide sequence ID" value="NZ_ANHY01000012.1"/>
</dbReference>
<dbReference type="InterPro" id="IPR008311">
    <property type="entry name" value="UCP028101"/>
</dbReference>
<gene>
    <name evidence="1" type="ORF">C882_0301</name>
</gene>
<evidence type="ECO:0000313" key="2">
    <source>
        <dbReference type="Proteomes" id="UP000009881"/>
    </source>
</evidence>
<dbReference type="PATRIC" id="fig|1238182.3.peg.2516"/>
<organism evidence="1 2">
    <name type="scientific">Caenispirillum salinarum AK4</name>
    <dbReference type="NCBI Taxonomy" id="1238182"/>
    <lineage>
        <taxon>Bacteria</taxon>
        <taxon>Pseudomonadati</taxon>
        <taxon>Pseudomonadota</taxon>
        <taxon>Alphaproteobacteria</taxon>
        <taxon>Rhodospirillales</taxon>
        <taxon>Novispirillaceae</taxon>
        <taxon>Caenispirillum</taxon>
    </lineage>
</organism>
<dbReference type="EMBL" id="ANHY01000012">
    <property type="protein sequence ID" value="EKV29479.1"/>
    <property type="molecule type" value="Genomic_DNA"/>
</dbReference>
<evidence type="ECO:0000313" key="1">
    <source>
        <dbReference type="EMBL" id="EKV29479.1"/>
    </source>
</evidence>
<dbReference type="PROSITE" id="PS51318">
    <property type="entry name" value="TAT"/>
    <property type="match status" value="1"/>
</dbReference>
<dbReference type="Gene3D" id="2.130.10.10">
    <property type="entry name" value="YVTN repeat-like/Quinoprotein amine dehydrogenase"/>
    <property type="match status" value="1"/>
</dbReference>
<dbReference type="Pfam" id="PF07433">
    <property type="entry name" value="DUF1513"/>
    <property type="match status" value="1"/>
</dbReference>
<dbReference type="eggNOG" id="COG3490">
    <property type="taxonomic scope" value="Bacteria"/>
</dbReference>
<dbReference type="OrthoDB" id="5624218at2"/>
<dbReference type="SUPFAM" id="SSF50969">
    <property type="entry name" value="YVTN repeat-like/Quinoprotein amine dehydrogenase"/>
    <property type="match status" value="1"/>
</dbReference>
<dbReference type="STRING" id="1238182.C882_0301"/>
<keyword evidence="2" id="KW-1185">Reference proteome</keyword>